<gene>
    <name evidence="4" type="ORF">CVT25_006473</name>
</gene>
<evidence type="ECO:0000256" key="2">
    <source>
        <dbReference type="ARBA" id="ARBA00023157"/>
    </source>
</evidence>
<comment type="subcellular location">
    <subcellularLocation>
        <location evidence="3">Mitochondrion inner membrane</location>
    </subcellularLocation>
</comment>
<keyword evidence="2" id="KW-1015">Disulfide bond</keyword>
<reference evidence="4 5" key="1">
    <citation type="journal article" date="2018" name="Evol. Lett.">
        <title>Horizontal gene cluster transfer increased hallucinogenic mushroom diversity.</title>
        <authorList>
            <person name="Reynolds H.T."/>
            <person name="Vijayakumar V."/>
            <person name="Gluck-Thaler E."/>
            <person name="Korotkin H.B."/>
            <person name="Matheny P.B."/>
            <person name="Slot J.C."/>
        </authorList>
    </citation>
    <scope>NUCLEOTIDE SEQUENCE [LARGE SCALE GENOMIC DNA]</scope>
    <source>
        <strain evidence="4 5">2631</strain>
    </source>
</reference>
<evidence type="ECO:0000256" key="3">
    <source>
        <dbReference type="RuleBase" id="RU364104"/>
    </source>
</evidence>
<comment type="caution">
    <text evidence="4">The sequence shown here is derived from an EMBL/GenBank/DDBJ whole genome shotgun (WGS) entry which is preliminary data.</text>
</comment>
<keyword evidence="3" id="KW-0143">Chaperone</keyword>
<dbReference type="GO" id="GO:0005743">
    <property type="term" value="C:mitochondrial inner membrane"/>
    <property type="evidence" value="ECO:0007669"/>
    <property type="project" value="UniProtKB-SubCell"/>
</dbReference>
<dbReference type="AlphaFoldDB" id="A0A409XEA0"/>
<evidence type="ECO:0000256" key="1">
    <source>
        <dbReference type="ARBA" id="ARBA00007347"/>
    </source>
</evidence>
<proteinExistence type="inferred from homology"/>
<dbReference type="EMBL" id="NHYD01001946">
    <property type="protein sequence ID" value="PPQ89102.1"/>
    <property type="molecule type" value="Genomic_DNA"/>
</dbReference>
<evidence type="ECO:0000313" key="5">
    <source>
        <dbReference type="Proteomes" id="UP000283269"/>
    </source>
</evidence>
<dbReference type="Proteomes" id="UP000283269">
    <property type="component" value="Unassembled WGS sequence"/>
</dbReference>
<dbReference type="InParanoid" id="A0A409XEA0"/>
<keyword evidence="3" id="KW-0496">Mitochondrion</keyword>
<accession>A0A409XEA0</accession>
<keyword evidence="3" id="KW-0999">Mitochondrion inner membrane</keyword>
<keyword evidence="3" id="KW-0472">Membrane</keyword>
<evidence type="ECO:0000313" key="4">
    <source>
        <dbReference type="EMBL" id="PPQ89102.1"/>
    </source>
</evidence>
<comment type="similarity">
    <text evidence="1 3">Belongs to the CMC family.</text>
</comment>
<dbReference type="InterPro" id="IPR013892">
    <property type="entry name" value="Cyt_c_biogenesis_Cmc1-like"/>
</dbReference>
<dbReference type="OrthoDB" id="532630at2759"/>
<dbReference type="Pfam" id="PF08583">
    <property type="entry name" value="Cmc1"/>
    <property type="match status" value="1"/>
</dbReference>
<dbReference type="STRING" id="93625.A0A409XEA0"/>
<organism evidence="4 5">
    <name type="scientific">Psilocybe cyanescens</name>
    <dbReference type="NCBI Taxonomy" id="93625"/>
    <lineage>
        <taxon>Eukaryota</taxon>
        <taxon>Fungi</taxon>
        <taxon>Dikarya</taxon>
        <taxon>Basidiomycota</taxon>
        <taxon>Agaricomycotina</taxon>
        <taxon>Agaricomycetes</taxon>
        <taxon>Agaricomycetidae</taxon>
        <taxon>Agaricales</taxon>
        <taxon>Agaricineae</taxon>
        <taxon>Strophariaceae</taxon>
        <taxon>Psilocybe</taxon>
    </lineage>
</organism>
<keyword evidence="5" id="KW-1185">Reference proteome</keyword>
<protein>
    <recommendedName>
        <fullName evidence="3">COX assembly mitochondrial protein</fullName>
    </recommendedName>
</protein>
<sequence length="77" mass="8900">MHAQLSDKKLVCQEFIEALEKCHANGWTKFLGACNQNKDDLNHCLRTERLARTKVNSEKAKARRVKTDQALEEFRAL</sequence>
<name>A0A409XEA0_PSICY</name>
<comment type="function">
    <text evidence="3">Required for mitochondrial cytochrome c oxidase (COX) assembly and respiration.</text>
</comment>